<dbReference type="Proteomes" id="UP000199227">
    <property type="component" value="Unassembled WGS sequence"/>
</dbReference>
<dbReference type="Pfam" id="PF03061">
    <property type="entry name" value="4HBT"/>
    <property type="match status" value="1"/>
</dbReference>
<dbReference type="Gene3D" id="3.10.129.10">
    <property type="entry name" value="Hotdog Thioesterase"/>
    <property type="match status" value="1"/>
</dbReference>
<dbReference type="OrthoDB" id="5323777at2"/>
<accession>A0A1I5TYT8</accession>
<evidence type="ECO:0000313" key="2">
    <source>
        <dbReference type="EMBL" id="SFP88204.1"/>
    </source>
</evidence>
<gene>
    <name evidence="2" type="ORF">SAMN05216234_1514</name>
</gene>
<sequence length="159" mass="18122">MAEEIENETSQEEKEQYLIMDDEVELNTHQRINKELCGNVVELSEGYAKVELLTTREMAVDQMGLVHGGFTFGAADFAAMAAVNDPNVVLVSSECRFLSPVKVGDTVTFEARERYHESRKRRIHVVGKFNDIKVFEGNFLAVVLDRHVFKLKLIKDEEK</sequence>
<proteinExistence type="predicted"/>
<dbReference type="AlphaFoldDB" id="A0A1I5TYT8"/>
<evidence type="ECO:0000259" key="1">
    <source>
        <dbReference type="Pfam" id="PF03061"/>
    </source>
</evidence>
<dbReference type="GO" id="GO:0016289">
    <property type="term" value="F:acyl-CoA hydrolase activity"/>
    <property type="evidence" value="ECO:0007669"/>
    <property type="project" value="TreeGrafter"/>
</dbReference>
<protein>
    <submittedName>
        <fullName evidence="2">Acyl-CoA thioesterase</fullName>
    </submittedName>
</protein>
<dbReference type="PANTHER" id="PTHR42856:SF1">
    <property type="entry name" value="ACYL-COENZYME A THIOESTERASE PAAI"/>
    <property type="match status" value="1"/>
</dbReference>
<dbReference type="RefSeq" id="WP_092913977.1">
    <property type="nucleotide sequence ID" value="NZ_FOXB01000051.1"/>
</dbReference>
<dbReference type="InterPro" id="IPR006683">
    <property type="entry name" value="Thioestr_dom"/>
</dbReference>
<keyword evidence="3" id="KW-1185">Reference proteome</keyword>
<dbReference type="SUPFAM" id="SSF54637">
    <property type="entry name" value="Thioesterase/thiol ester dehydrase-isomerase"/>
    <property type="match status" value="1"/>
</dbReference>
<dbReference type="InterPro" id="IPR029069">
    <property type="entry name" value="HotDog_dom_sf"/>
</dbReference>
<dbReference type="InterPro" id="IPR052723">
    <property type="entry name" value="Acyl-CoA_thioesterase_PaaI"/>
</dbReference>
<dbReference type="PANTHER" id="PTHR42856">
    <property type="entry name" value="ACYL-COENZYME A THIOESTERASE PAAI"/>
    <property type="match status" value="1"/>
</dbReference>
<dbReference type="EMBL" id="FOXB01000051">
    <property type="protein sequence ID" value="SFP88204.1"/>
    <property type="molecule type" value="Genomic_DNA"/>
</dbReference>
<dbReference type="STRING" id="223786.SAMN05216234_1514"/>
<feature type="domain" description="Thioesterase" evidence="1">
    <location>
        <begin position="63"/>
        <end position="112"/>
    </location>
</feature>
<organism evidence="2 3">
    <name type="scientific">Hydrogenimonas thermophila</name>
    <dbReference type="NCBI Taxonomy" id="223786"/>
    <lineage>
        <taxon>Bacteria</taxon>
        <taxon>Pseudomonadati</taxon>
        <taxon>Campylobacterota</taxon>
        <taxon>Epsilonproteobacteria</taxon>
        <taxon>Campylobacterales</taxon>
        <taxon>Hydrogenimonadaceae</taxon>
        <taxon>Hydrogenimonas</taxon>
    </lineage>
</organism>
<evidence type="ECO:0000313" key="3">
    <source>
        <dbReference type="Proteomes" id="UP000199227"/>
    </source>
</evidence>
<reference evidence="2 3" key="1">
    <citation type="submission" date="2016-10" db="EMBL/GenBank/DDBJ databases">
        <authorList>
            <person name="de Groot N.N."/>
        </authorList>
    </citation>
    <scope>NUCLEOTIDE SEQUENCE [LARGE SCALE GENOMIC DNA]</scope>
    <source>
        <strain evidence="2 3">EP1-55-1</strain>
    </source>
</reference>
<name>A0A1I5TYT8_9BACT</name>
<dbReference type="CDD" id="cd03440">
    <property type="entry name" value="hot_dog"/>
    <property type="match status" value="1"/>
</dbReference>